<comment type="caution">
    <text evidence="3">The sequence shown here is derived from an EMBL/GenBank/DDBJ whole genome shotgun (WGS) entry which is preliminary data.</text>
</comment>
<dbReference type="InterPro" id="IPR013955">
    <property type="entry name" value="Rep_factor-A_C"/>
</dbReference>
<feature type="domain" description="Replication protein A 70 kDa DNA-binding subunit B/D first OB fold" evidence="1">
    <location>
        <begin position="4"/>
        <end position="105"/>
    </location>
</feature>
<evidence type="ECO:0000259" key="2">
    <source>
        <dbReference type="Pfam" id="PF08646"/>
    </source>
</evidence>
<sequence length="441" mass="50856">MCPLSSLKEGRTQAKLKVKVIRFWRGSTKSGQVFRSFNVLLIDAQETKFHAFVPAKCADRHELNLRVGKLCIIKDVTVQAYKAEDKFRPLQNDYQIIFSEDTKIRDVEDTSVSFPNDSFDFYDHSELDNLRMNPMYLVDVVGIIQNRETIVVRDLLNKLGQHQSQAKFSITDGRSMVNVTFWDSLANNFYHDLLNQEEDPVIIIITSCRAGTWNGELDVSNVGATAFYLNHTHHTVKQIRKMLATPNYTKEILATQTKKKTELLKIKNIKILGADYIQAHVIVHVKITAVQETQNWYFHICTGCRVLIEMDNNIFYCNSCKRRIPYPEKRFKLPITVTDDTDSMEIMLDDRQVRTLIGKRAGNVYKENNNGKAFPHELKIIANKELTVKLLIKELNVINKDPMYCAVNICEGFYIPQEQQNQTTQTEQQNTAEVSVHNQKN</sequence>
<dbReference type="InterPro" id="IPR012340">
    <property type="entry name" value="NA-bd_OB-fold"/>
</dbReference>
<accession>A0AAD8ILW2</accession>
<reference evidence="3" key="2">
    <citation type="submission" date="2023-05" db="EMBL/GenBank/DDBJ databases">
        <authorList>
            <person name="Schelkunov M.I."/>
        </authorList>
    </citation>
    <scope>NUCLEOTIDE SEQUENCE</scope>
    <source>
        <strain evidence="3">Hsosn_3</strain>
        <tissue evidence="3">Leaf</tissue>
    </source>
</reference>
<dbReference type="PANTHER" id="PTHR47165">
    <property type="entry name" value="OS03G0429900 PROTEIN"/>
    <property type="match status" value="1"/>
</dbReference>
<reference evidence="3" key="1">
    <citation type="submission" date="2023-02" db="EMBL/GenBank/DDBJ databases">
        <title>Genome of toxic invasive species Heracleum sosnowskyi carries increased number of genes despite the absence of recent whole-genome duplications.</title>
        <authorList>
            <person name="Schelkunov M."/>
            <person name="Shtratnikova V."/>
            <person name="Makarenko M."/>
            <person name="Klepikova A."/>
            <person name="Omelchenko D."/>
            <person name="Novikova G."/>
            <person name="Obukhova E."/>
            <person name="Bogdanov V."/>
            <person name="Penin A."/>
            <person name="Logacheva M."/>
        </authorList>
    </citation>
    <scope>NUCLEOTIDE SEQUENCE</scope>
    <source>
        <strain evidence="3">Hsosn_3</strain>
        <tissue evidence="3">Leaf</tissue>
    </source>
</reference>
<dbReference type="Gene3D" id="2.40.50.140">
    <property type="entry name" value="Nucleic acid-binding proteins"/>
    <property type="match status" value="3"/>
</dbReference>
<dbReference type="SUPFAM" id="SSF50249">
    <property type="entry name" value="Nucleic acid-binding proteins"/>
    <property type="match status" value="3"/>
</dbReference>
<dbReference type="Proteomes" id="UP001237642">
    <property type="component" value="Unassembled WGS sequence"/>
</dbReference>
<keyword evidence="4" id="KW-1185">Reference proteome</keyword>
<dbReference type="AlphaFoldDB" id="A0AAD8ILW2"/>
<dbReference type="InterPro" id="IPR003871">
    <property type="entry name" value="RFA1B/D_OB_1st"/>
</dbReference>
<feature type="domain" description="Replication factor A C-terminal" evidence="2">
    <location>
        <begin position="285"/>
        <end position="394"/>
    </location>
</feature>
<evidence type="ECO:0000313" key="3">
    <source>
        <dbReference type="EMBL" id="KAK1387266.1"/>
    </source>
</evidence>
<organism evidence="3 4">
    <name type="scientific">Heracleum sosnowskyi</name>
    <dbReference type="NCBI Taxonomy" id="360622"/>
    <lineage>
        <taxon>Eukaryota</taxon>
        <taxon>Viridiplantae</taxon>
        <taxon>Streptophyta</taxon>
        <taxon>Embryophyta</taxon>
        <taxon>Tracheophyta</taxon>
        <taxon>Spermatophyta</taxon>
        <taxon>Magnoliopsida</taxon>
        <taxon>eudicotyledons</taxon>
        <taxon>Gunneridae</taxon>
        <taxon>Pentapetalae</taxon>
        <taxon>asterids</taxon>
        <taxon>campanulids</taxon>
        <taxon>Apiales</taxon>
        <taxon>Apiaceae</taxon>
        <taxon>Apioideae</taxon>
        <taxon>apioid superclade</taxon>
        <taxon>Tordylieae</taxon>
        <taxon>Tordyliinae</taxon>
        <taxon>Heracleum</taxon>
    </lineage>
</organism>
<evidence type="ECO:0000259" key="1">
    <source>
        <dbReference type="Pfam" id="PF02721"/>
    </source>
</evidence>
<name>A0AAD8ILW2_9APIA</name>
<evidence type="ECO:0000313" key="4">
    <source>
        <dbReference type="Proteomes" id="UP001237642"/>
    </source>
</evidence>
<protein>
    <recommendedName>
        <fullName evidence="5">Replication protein A OB domain-containing protein</fullName>
    </recommendedName>
</protein>
<gene>
    <name evidence="3" type="ORF">POM88_015444</name>
</gene>
<dbReference type="Pfam" id="PF08646">
    <property type="entry name" value="Rep_fac-A_C"/>
    <property type="match status" value="1"/>
</dbReference>
<dbReference type="Pfam" id="PF02721">
    <property type="entry name" value="DUF223"/>
    <property type="match status" value="1"/>
</dbReference>
<evidence type="ECO:0008006" key="5">
    <source>
        <dbReference type="Google" id="ProtNLM"/>
    </source>
</evidence>
<dbReference type="EMBL" id="JAUIZM010000004">
    <property type="protein sequence ID" value="KAK1387266.1"/>
    <property type="molecule type" value="Genomic_DNA"/>
</dbReference>
<proteinExistence type="predicted"/>
<dbReference type="PANTHER" id="PTHR47165:SF4">
    <property type="entry name" value="OS03G0429900 PROTEIN"/>
    <property type="match status" value="1"/>
</dbReference>